<name>A0A7S2FSG6_9STRA</name>
<dbReference type="AlphaFoldDB" id="A0A7S2FSG6"/>
<feature type="region of interest" description="Disordered" evidence="1">
    <location>
        <begin position="1"/>
        <end position="24"/>
    </location>
</feature>
<protein>
    <submittedName>
        <fullName evidence="2">Uncharacterized protein</fullName>
    </submittedName>
</protein>
<evidence type="ECO:0000313" key="2">
    <source>
        <dbReference type="EMBL" id="CAD9412251.1"/>
    </source>
</evidence>
<feature type="compositionally biased region" description="Polar residues" evidence="1">
    <location>
        <begin position="1"/>
        <end position="10"/>
    </location>
</feature>
<evidence type="ECO:0000256" key="1">
    <source>
        <dbReference type="SAM" id="MobiDB-lite"/>
    </source>
</evidence>
<proteinExistence type="predicted"/>
<reference evidence="2" key="1">
    <citation type="submission" date="2021-01" db="EMBL/GenBank/DDBJ databases">
        <authorList>
            <person name="Corre E."/>
            <person name="Pelletier E."/>
            <person name="Niang G."/>
            <person name="Scheremetjew M."/>
            <person name="Finn R."/>
            <person name="Kale V."/>
            <person name="Holt S."/>
            <person name="Cochrane G."/>
            <person name="Meng A."/>
            <person name="Brown T."/>
            <person name="Cohen L."/>
        </authorList>
    </citation>
    <scope>NUCLEOTIDE SEQUENCE</scope>
    <source>
        <strain evidence="2">CCMP1381</strain>
    </source>
</reference>
<organism evidence="2">
    <name type="scientific">Octactis speculum</name>
    <dbReference type="NCBI Taxonomy" id="3111310"/>
    <lineage>
        <taxon>Eukaryota</taxon>
        <taxon>Sar</taxon>
        <taxon>Stramenopiles</taxon>
        <taxon>Ochrophyta</taxon>
        <taxon>Dictyochophyceae</taxon>
        <taxon>Dictyochales</taxon>
        <taxon>Dictyochaceae</taxon>
        <taxon>Octactis</taxon>
    </lineage>
</organism>
<accession>A0A7S2FSG6</accession>
<gene>
    <name evidence="2" type="ORF">DSPE1174_LOCUS11377</name>
</gene>
<dbReference type="EMBL" id="HBGS01022371">
    <property type="protein sequence ID" value="CAD9412251.1"/>
    <property type="molecule type" value="Transcribed_RNA"/>
</dbReference>
<sequence length="262" mass="28954">MLSTLRNSTSKPNKGPKWPSPPPAAQLVQSANNPLVNSILAQNAASDASKVSKTLKVNLAVISELMKSPLREYLASIVKLNAGQICKIFEDGNLHPMVQLSIILGDSDAHTPEFRMLHTFKKSMVNKIFDGLDDDIEARLPKLTTFSCWTTVVEIMMAGDFHMLNFPNLMVYLQGEVSTDVFTTGVTRPNVVEKVLGQSKHQILSSLTLLQSLFKAVSPWETSAAASFKSIRKMISMVRNWEAKKTSLVFVKCFVNGSQKLI</sequence>